<keyword evidence="1" id="KW-1133">Transmembrane helix</keyword>
<proteinExistence type="predicted"/>
<evidence type="ECO:0000313" key="2">
    <source>
        <dbReference type="EMBL" id="CAD6338700.1"/>
    </source>
</evidence>
<evidence type="ECO:0000313" key="3">
    <source>
        <dbReference type="Proteomes" id="UP000604825"/>
    </source>
</evidence>
<dbReference type="Proteomes" id="UP000604825">
    <property type="component" value="Unassembled WGS sequence"/>
</dbReference>
<reference evidence="2" key="1">
    <citation type="submission" date="2020-10" db="EMBL/GenBank/DDBJ databases">
        <authorList>
            <person name="Han B."/>
            <person name="Lu T."/>
            <person name="Zhao Q."/>
            <person name="Huang X."/>
            <person name="Zhao Y."/>
        </authorList>
    </citation>
    <scope>NUCLEOTIDE SEQUENCE</scope>
</reference>
<gene>
    <name evidence="2" type="ORF">NCGR_LOCUS62798</name>
</gene>
<evidence type="ECO:0000256" key="1">
    <source>
        <dbReference type="SAM" id="Phobius"/>
    </source>
</evidence>
<organism evidence="2 3">
    <name type="scientific">Miscanthus lutarioriparius</name>
    <dbReference type="NCBI Taxonomy" id="422564"/>
    <lineage>
        <taxon>Eukaryota</taxon>
        <taxon>Viridiplantae</taxon>
        <taxon>Streptophyta</taxon>
        <taxon>Embryophyta</taxon>
        <taxon>Tracheophyta</taxon>
        <taxon>Spermatophyta</taxon>
        <taxon>Magnoliopsida</taxon>
        <taxon>Liliopsida</taxon>
        <taxon>Poales</taxon>
        <taxon>Poaceae</taxon>
        <taxon>PACMAD clade</taxon>
        <taxon>Panicoideae</taxon>
        <taxon>Andropogonodae</taxon>
        <taxon>Andropogoneae</taxon>
        <taxon>Saccharinae</taxon>
        <taxon>Miscanthus</taxon>
    </lineage>
</organism>
<keyword evidence="1" id="KW-0812">Transmembrane</keyword>
<keyword evidence="3" id="KW-1185">Reference proteome</keyword>
<feature type="transmembrane region" description="Helical" evidence="1">
    <location>
        <begin position="61"/>
        <end position="85"/>
    </location>
</feature>
<accession>A0A811SD89</accession>
<sequence length="116" mass="12347">MANQGELLPNHPVHDNVQEQAGRRDHQQHHLVDAARALMLLGAAAAVSTSTVCSCNPDADAAWIFIGFLTWLLGVWLLSLGPLLAGRFPEADRLAGAAIAGAGAGAVLRRFFIPWN</sequence>
<comment type="caution">
    <text evidence="2">The sequence shown here is derived from an EMBL/GenBank/DDBJ whole genome shotgun (WGS) entry which is preliminary data.</text>
</comment>
<dbReference type="AlphaFoldDB" id="A0A811SD89"/>
<name>A0A811SD89_9POAL</name>
<keyword evidence="1" id="KW-0472">Membrane</keyword>
<dbReference type="EMBL" id="CAJGYO010000019">
    <property type="protein sequence ID" value="CAD6338700.1"/>
    <property type="molecule type" value="Genomic_DNA"/>
</dbReference>
<feature type="transmembrane region" description="Helical" evidence="1">
    <location>
        <begin position="94"/>
        <end position="113"/>
    </location>
</feature>
<protein>
    <submittedName>
        <fullName evidence="2">Uncharacterized protein</fullName>
    </submittedName>
</protein>